<evidence type="ECO:0000313" key="3">
    <source>
        <dbReference type="EMBL" id="QEV37455.1"/>
    </source>
</evidence>
<organism evidence="2 4">
    <name type="scientific">Streptomyces nodosus</name>
    <dbReference type="NCBI Taxonomy" id="40318"/>
    <lineage>
        <taxon>Bacteria</taxon>
        <taxon>Bacillati</taxon>
        <taxon>Actinomycetota</taxon>
        <taxon>Actinomycetes</taxon>
        <taxon>Kitasatosporales</taxon>
        <taxon>Streptomycetaceae</taxon>
        <taxon>Streptomyces</taxon>
    </lineage>
</organism>
<dbReference type="STRING" id="40318.SNOD_01410"/>
<dbReference type="AlphaFoldDB" id="A0A0B5DCD5"/>
<gene>
    <name evidence="3" type="ORF">CP978_01775</name>
    <name evidence="2" type="ORF">SNOD_01410</name>
</gene>
<dbReference type="HOGENOM" id="CLU_1093351_0_0_11"/>
<reference evidence="4" key="1">
    <citation type="submission" date="2014-09" db="EMBL/GenBank/DDBJ databases">
        <title>Sequence of the Streptomyces nodosus genome.</title>
        <authorList>
            <person name="Sweeney P."/>
            <person name="Stephens N."/>
            <person name="Murphy C."/>
            <person name="Caffrey P."/>
        </authorList>
    </citation>
    <scope>NUCLEOTIDE SEQUENCE [LARGE SCALE GENOMIC DNA]</scope>
    <source>
        <strain evidence="4">ATCC 14899</strain>
    </source>
</reference>
<dbReference type="OrthoDB" id="8451629at2"/>
<accession>A0A0B5DCD5</accession>
<dbReference type="EMBL" id="CP023747">
    <property type="protein sequence ID" value="QEV37455.1"/>
    <property type="molecule type" value="Genomic_DNA"/>
</dbReference>
<keyword evidence="4" id="KW-1185">Reference proteome</keyword>
<dbReference type="InterPro" id="IPR018720">
    <property type="entry name" value="DUF2249"/>
</dbReference>
<reference evidence="2 4" key="2">
    <citation type="journal article" date="2016" name="Appl. Microbiol. Biotechnol.">
        <title>Exploiting the genome sequence of Streptomyces nodosus for enhanced antibiotic production.</title>
        <authorList>
            <person name="Sweeney P."/>
            <person name="Murphy C.D."/>
            <person name="Caffrey P."/>
        </authorList>
    </citation>
    <scope>NUCLEOTIDE SEQUENCE [LARGE SCALE GENOMIC DNA]</scope>
    <source>
        <strain evidence="2 4">ATCC 14899</strain>
    </source>
</reference>
<feature type="domain" description="DUF2249" evidence="1">
    <location>
        <begin position="160"/>
        <end position="228"/>
    </location>
</feature>
<sequence>MSPAAEVFIQATDTDPDVRARAVVEETHRQLLEQLVALTEPHQELTTAFTDQLHRLLTATEQTLYAAASGAAETRLLVRALRVTAEIIGRHTDSLTAVTDSTERAGAARTLAGMLTVHLGVERTVLLPALAALPGADVSALVGDFSTVLAGGRLEDPEIVDVREIPHGQRHPRIFTRFARLAGGESFVLVNNHDPKPLRREFEATHPGRFTWEYLESGPEQWQIRITRVDDDA</sequence>
<evidence type="ECO:0000313" key="4">
    <source>
        <dbReference type="Proteomes" id="UP000031526"/>
    </source>
</evidence>
<protein>
    <submittedName>
        <fullName evidence="3">DUF2249 domain-containing protein</fullName>
    </submittedName>
</protein>
<dbReference type="EMBL" id="CP009313">
    <property type="protein sequence ID" value="AJE38875.1"/>
    <property type="molecule type" value="Genomic_DNA"/>
</dbReference>
<dbReference type="RefSeq" id="WP_043436981.1">
    <property type="nucleotide sequence ID" value="NZ_CP009313.1"/>
</dbReference>
<dbReference type="Proteomes" id="UP000325763">
    <property type="component" value="Chromosome"/>
</dbReference>
<reference evidence="3 5" key="3">
    <citation type="submission" date="2017-09" db="EMBL/GenBank/DDBJ databases">
        <title>Streptomyces genome completion.</title>
        <authorList>
            <person name="Lee N."/>
            <person name="Cho B.-K."/>
        </authorList>
    </citation>
    <scope>NUCLEOTIDE SEQUENCE [LARGE SCALE GENOMIC DNA]</scope>
    <source>
        <strain evidence="3 5">ATCC 14899</strain>
    </source>
</reference>
<dbReference type="Pfam" id="PF10006">
    <property type="entry name" value="DUF2249"/>
    <property type="match status" value="1"/>
</dbReference>
<evidence type="ECO:0000259" key="1">
    <source>
        <dbReference type="Pfam" id="PF10006"/>
    </source>
</evidence>
<dbReference type="Proteomes" id="UP000031526">
    <property type="component" value="Chromosome"/>
</dbReference>
<dbReference type="KEGG" id="snq:CP978_01775"/>
<evidence type="ECO:0000313" key="5">
    <source>
        <dbReference type="Proteomes" id="UP000325763"/>
    </source>
</evidence>
<name>A0A0B5DCD5_9ACTN</name>
<evidence type="ECO:0000313" key="2">
    <source>
        <dbReference type="EMBL" id="AJE38875.1"/>
    </source>
</evidence>
<proteinExistence type="predicted"/>